<evidence type="ECO:0000256" key="1">
    <source>
        <dbReference type="SAM" id="SignalP"/>
    </source>
</evidence>
<sequence>MKPGTRGTFVPVNHVRTAAKPSASTLLARVCGSAVLFAGAASAQPAMAQQRSFPPRPTGTERQIDVRATAALEYNDNVVLNDPRIAQGAPRDDVSAAPSLDLNILLPRPTGSVYVSGNIGYRFYRRYSYLNREMISLSGGIDQRLASCVVHGDLGYQRRLSDLSNLSLQDSPESFKNTEEVRRYATDIGCGGQYGLRPAVAFSRTEVRNSRSERSYADSNTNMVTAQLGLLVPAIGTVSVFGRYADSSYPRRPVPAGSERDGLKSYAAGLQLERSVGQRLDFRGSANYTKADPKLRGTRGFSGFGFDLSAAYKGDPFTVLLSGSRSAEPSQLFFISYEVVTTLTGSVTRQLGDRTSLSLRASKTWRDLSASELFPNAPRVGNNDIGSILASAVYRPSRRLRFSLEGGYERRTSNVQLYQYRAKRINLTTSLSL</sequence>
<evidence type="ECO:0000313" key="3">
    <source>
        <dbReference type="EMBL" id="AAP57689.1"/>
    </source>
</evidence>
<evidence type="ECO:0000313" key="2">
    <source>
        <dbReference type="EMBL" id="AAO85844.1"/>
    </source>
</evidence>
<reference evidence="3" key="2">
    <citation type="submission" date="2003-01" db="EMBL/GenBank/DDBJ databases">
        <title>Genes Required for Gellan Polysaccharide Biosynthesis in Sphingomonas elodea ATCC 31461.</title>
        <authorList>
            <person name="Harding N.E."/>
            <person name="Patel Y.N."/>
            <person name="Coleman R.J."/>
        </authorList>
    </citation>
    <scope>NUCLEOTIDE SEQUENCE</scope>
    <source>
        <strain evidence="3">ATCC 31461</strain>
    </source>
</reference>
<gene>
    <name evidence="2" type="primary">gelF</name>
</gene>
<reference evidence="2" key="3">
    <citation type="journal article" date="2004" name="J. Mol. Microbiol. Biotechnol.">
        <title>The gellan gum biosynthetic genes gelC and gelE encode two separate polypeptides homologous to the activator and the kinase domains of tyrosine autokinases.</title>
        <authorList>
            <person name="Moreira L.M."/>
            <person name="Hoffmann K."/>
            <person name="Albano H."/>
            <person name="Becker A."/>
            <person name="Niehaus K."/>
            <person name="Sa-Correia I."/>
        </authorList>
    </citation>
    <scope>NUCLEOTIDE SEQUENCE</scope>
    <source>
        <strain evidence="2">ATCC 31461</strain>
    </source>
</reference>
<protein>
    <submittedName>
        <fullName evidence="3">GelF</fullName>
    </submittedName>
    <submittedName>
        <fullName evidence="2">Gellan polysaccharide biosynthesis</fullName>
    </submittedName>
</protein>
<dbReference type="AlphaFoldDB" id="Q840V5"/>
<feature type="chain" id="PRO_5007712203" evidence="1">
    <location>
        <begin position="49"/>
        <end position="433"/>
    </location>
</feature>
<name>Q840V5_SPHEL</name>
<accession>Q840V5</accession>
<dbReference type="EMBL" id="AY217008">
    <property type="protein sequence ID" value="AAP57689.1"/>
    <property type="molecule type" value="Genomic_DNA"/>
</dbReference>
<organism evidence="2">
    <name type="scientific">Sphingomonas elodea</name>
    <dbReference type="NCBI Taxonomy" id="179878"/>
    <lineage>
        <taxon>Bacteria</taxon>
        <taxon>Pseudomonadati</taxon>
        <taxon>Pseudomonadota</taxon>
        <taxon>Alphaproteobacteria</taxon>
        <taxon>Sphingomonadales</taxon>
        <taxon>Sphingomonadaceae</taxon>
        <taxon>Sphingomonas</taxon>
    </lineage>
</organism>
<keyword evidence="1" id="KW-0732">Signal</keyword>
<proteinExistence type="predicted"/>
<reference evidence="2" key="1">
    <citation type="journal article" date="2002" name="J. Ind. Microbiol. Biotechnol.">
        <title>Gellan gum biosynthesis in Sphingomonas paucimobilis ATCC 31461: genes, enzymes and exopolysaccharide production engineering.</title>
        <authorList>
            <person name="Sa-Correia I."/>
            <person name="Fialho A.M."/>
            <person name="Videira P."/>
            <person name="Moreira L.M."/>
            <person name="Marques A.R."/>
            <person name="Albano H."/>
        </authorList>
    </citation>
    <scope>NUCLEOTIDE SEQUENCE</scope>
    <source>
        <strain evidence="2">ATCC 31461</strain>
    </source>
</reference>
<dbReference type="EMBL" id="AY242074">
    <property type="protein sequence ID" value="AAO85844.1"/>
    <property type="molecule type" value="Genomic_DNA"/>
</dbReference>
<feature type="signal peptide" evidence="1">
    <location>
        <begin position="1"/>
        <end position="48"/>
    </location>
</feature>